<reference evidence="1" key="1">
    <citation type="journal article" date="2019" name="Beilstein J. Org. Chem.">
        <title>Nanangenines: drimane sesquiterpenoids as the dominant metabolite cohort of a novel Australian fungus, Aspergillus nanangensis.</title>
        <authorList>
            <person name="Lacey H.J."/>
            <person name="Gilchrist C.L.M."/>
            <person name="Crombie A."/>
            <person name="Kalaitzis J.A."/>
            <person name="Vuong D."/>
            <person name="Rutledge P.J."/>
            <person name="Turner P."/>
            <person name="Pitt J.I."/>
            <person name="Lacey E."/>
            <person name="Chooi Y.H."/>
            <person name="Piggott A.M."/>
        </authorList>
    </citation>
    <scope>NUCLEOTIDE SEQUENCE</scope>
    <source>
        <strain evidence="1">MST-FP2251</strain>
    </source>
</reference>
<evidence type="ECO:0000313" key="1">
    <source>
        <dbReference type="EMBL" id="KAF9891387.1"/>
    </source>
</evidence>
<accession>A0AAD4GW09</accession>
<proteinExistence type="predicted"/>
<evidence type="ECO:0000313" key="2">
    <source>
        <dbReference type="Proteomes" id="UP001194746"/>
    </source>
</evidence>
<keyword evidence="2" id="KW-1185">Reference proteome</keyword>
<dbReference type="Proteomes" id="UP001194746">
    <property type="component" value="Unassembled WGS sequence"/>
</dbReference>
<dbReference type="EMBL" id="VCAU01000019">
    <property type="protein sequence ID" value="KAF9891387.1"/>
    <property type="molecule type" value="Genomic_DNA"/>
</dbReference>
<comment type="caution">
    <text evidence="1">The sequence shown here is derived from an EMBL/GenBank/DDBJ whole genome shotgun (WGS) entry which is preliminary data.</text>
</comment>
<dbReference type="AlphaFoldDB" id="A0AAD4GW09"/>
<reference evidence="1" key="2">
    <citation type="submission" date="2020-02" db="EMBL/GenBank/DDBJ databases">
        <authorList>
            <person name="Gilchrist C.L.M."/>
            <person name="Chooi Y.-H."/>
        </authorList>
    </citation>
    <scope>NUCLEOTIDE SEQUENCE</scope>
    <source>
        <strain evidence="1">MST-FP2251</strain>
    </source>
</reference>
<protein>
    <submittedName>
        <fullName evidence="1">Uncharacterized protein</fullName>
    </submittedName>
</protein>
<name>A0AAD4GW09_ASPNN</name>
<sequence>MTIDGASVSGLPIPTSAVLSDADAFVMNHHVRSHQHAMILCAVPASRSGGSHMEQSVRDLTSEYYVLSDQGCISEAFRKDGTCCPDRNNHLYATGMAAIVGLKVSSDNIVCQFN</sequence>
<organism evidence="1 2">
    <name type="scientific">Aspergillus nanangensis</name>
    <dbReference type="NCBI Taxonomy" id="2582783"/>
    <lineage>
        <taxon>Eukaryota</taxon>
        <taxon>Fungi</taxon>
        <taxon>Dikarya</taxon>
        <taxon>Ascomycota</taxon>
        <taxon>Pezizomycotina</taxon>
        <taxon>Eurotiomycetes</taxon>
        <taxon>Eurotiomycetidae</taxon>
        <taxon>Eurotiales</taxon>
        <taxon>Aspergillaceae</taxon>
        <taxon>Aspergillus</taxon>
        <taxon>Aspergillus subgen. Circumdati</taxon>
    </lineage>
</organism>
<gene>
    <name evidence="1" type="ORF">FE257_004243</name>
</gene>